<dbReference type="Pfam" id="PF07282">
    <property type="entry name" value="Cas12f1-like_TNB"/>
    <property type="match status" value="1"/>
</dbReference>
<keyword evidence="1" id="KW-0238">DNA-binding</keyword>
<dbReference type="InterPro" id="IPR010095">
    <property type="entry name" value="Cas12f1-like_TNB"/>
</dbReference>
<feature type="region of interest" description="Disordered" evidence="2">
    <location>
        <begin position="1440"/>
        <end position="1489"/>
    </location>
</feature>
<feature type="domain" description="Cas12f1-like TNB" evidence="3">
    <location>
        <begin position="1348"/>
        <end position="1411"/>
    </location>
</feature>
<dbReference type="Proteomes" id="UP000707451">
    <property type="component" value="Unassembled WGS sequence"/>
</dbReference>
<name>A0A9P7XXH4_9FUNG</name>
<dbReference type="EMBL" id="JAHRHY010000005">
    <property type="protein sequence ID" value="KAG9068961.1"/>
    <property type="molecule type" value="Genomic_DNA"/>
</dbReference>
<evidence type="ECO:0000256" key="1">
    <source>
        <dbReference type="ARBA" id="ARBA00023125"/>
    </source>
</evidence>
<evidence type="ECO:0000313" key="4">
    <source>
        <dbReference type="EMBL" id="KAG9068961.1"/>
    </source>
</evidence>
<comment type="caution">
    <text evidence="4">The sequence shown here is derived from an EMBL/GenBank/DDBJ whole genome shotgun (WGS) entry which is preliminary data.</text>
</comment>
<evidence type="ECO:0000256" key="2">
    <source>
        <dbReference type="SAM" id="MobiDB-lite"/>
    </source>
</evidence>
<dbReference type="OrthoDB" id="2441143at2759"/>
<feature type="compositionally biased region" description="Low complexity" evidence="2">
    <location>
        <begin position="1449"/>
        <end position="1462"/>
    </location>
</feature>
<feature type="region of interest" description="Disordered" evidence="2">
    <location>
        <begin position="798"/>
        <end position="823"/>
    </location>
</feature>
<organism evidence="4 5">
    <name type="scientific">Linnemannia hyalina</name>
    <dbReference type="NCBI Taxonomy" id="64524"/>
    <lineage>
        <taxon>Eukaryota</taxon>
        <taxon>Fungi</taxon>
        <taxon>Fungi incertae sedis</taxon>
        <taxon>Mucoromycota</taxon>
        <taxon>Mortierellomycotina</taxon>
        <taxon>Mortierellomycetes</taxon>
        <taxon>Mortierellales</taxon>
        <taxon>Mortierellaceae</taxon>
        <taxon>Linnemannia</taxon>
    </lineage>
</organism>
<proteinExistence type="predicted"/>
<reference evidence="4" key="1">
    <citation type="submission" date="2021-06" db="EMBL/GenBank/DDBJ databases">
        <title>Genome Sequence of Mortierella hyaline Strain SCG-10, a Cold-Adapted, Nitrate-Reducing Fungus Isolated from Soil in Minnesota, USA.</title>
        <authorList>
            <person name="Aldossari N."/>
        </authorList>
    </citation>
    <scope>NUCLEOTIDE SEQUENCE</scope>
    <source>
        <strain evidence="4">SCG-10</strain>
    </source>
</reference>
<evidence type="ECO:0000313" key="5">
    <source>
        <dbReference type="Proteomes" id="UP000707451"/>
    </source>
</evidence>
<feature type="compositionally biased region" description="Basic and acidic residues" evidence="2">
    <location>
        <begin position="652"/>
        <end position="666"/>
    </location>
</feature>
<feature type="compositionally biased region" description="Polar residues" evidence="2">
    <location>
        <begin position="621"/>
        <end position="630"/>
    </location>
</feature>
<keyword evidence="5" id="KW-1185">Reference proteome</keyword>
<protein>
    <recommendedName>
        <fullName evidence="3">Cas12f1-like TNB domain-containing protein</fullName>
    </recommendedName>
</protein>
<evidence type="ECO:0000259" key="3">
    <source>
        <dbReference type="Pfam" id="PF07282"/>
    </source>
</evidence>
<dbReference type="GO" id="GO:0003677">
    <property type="term" value="F:DNA binding"/>
    <property type="evidence" value="ECO:0007669"/>
    <property type="project" value="UniProtKB-KW"/>
</dbReference>
<feature type="region of interest" description="Disordered" evidence="2">
    <location>
        <begin position="595"/>
        <end position="725"/>
    </location>
</feature>
<accession>A0A9P7XXH4</accession>
<gene>
    <name evidence="4" type="ORF">KI688_009851</name>
</gene>
<sequence length="1489" mass="166296">MDLVAKDGSPTSTLSDIASWIAGKGPGIIIKQFIADVAPQWRKAGHRGAVKLLNLEQIKSHLTAVQDKWVDPINYATKGYILRDSIRTDGFQLQLPAYKLCELQSVRYRRLEPAKLPPKLTSTVGGTDYYLQGIRGVITCKEGIEELWPGVTVDRIKTLTLDGGQVCIVNAFTELSEAVLSQAKGKENASESSMEDVTTTTTVASTIAADNQQSINATTSASTKRLPAFSSRIKSLNLAVKQKSVYQPTFRFRRWLEDAKQEQVSVDRQQVSISDIKSRLPPLKGQGSSVINYVQKLERVGSVSRSFILAREICTSGTSGTWRGPAIMSIGLSQIASLGSWEEALAGDMTHQILFSLASGYNPAQLYQSIVAKVAPNRRRRLDVLGTCYRVIRNSYSNNPPDVAHRMLEKEVSRRLGFAQYMQNASWTVKVADTEADLAIAIDAEPDDIVISSDSDMMAYASIQTLWRPVSGGLILAYTVPDLLKALGVTRSQLTALAVVSRNDYNRNIHSLGPATNFSIIKSIDRTVFVDLRQTRLEIDGSRPGSQILFQQLQDRFQDFCTRYDQYKQSQTRGVQLKSSDDTIARLRAPSSFNRYRTVESPAPVSKDSESFPQRPPTASLEPTASTSSDPQDHSHPPLTRTQIPRHRQRFSFKERRGNVAHDPPPKAKQLVWKPPKKAPESPDDTSTSSTKKDSKKKDAKAKKTREKPSSNEGSNSHAEKGKQSLVRSLGWHHPISSLEVGTLKTNIDRVLTNRPDLQLEVINCISEGSELAVDIKRKAQGLIGGFLEKLRNRMKAAEESKRQELRKSGKTMSESERLEARRDAVTMDERDTLDYLCERVEPKVNKCGDDDVDDSQEDSGDLDTEGKGNKYFQFLLSFLAYLYSRNLPDKNSKIGKVVNTFINILVGLQLFDICRNRNELNERMPFTASYLVRSVAGQLSVELKKMYKNGTHLLYDQRLVELAFSDEDSTTLTSTKDLEDWIGGREPGVIVKKFISDIDPVGLSNRQKRKTGHRGAIKLLSLGQIRDHLELVEETKPKDYHYSGYIPQGSIRTDGFLVQVMAFKLRERQDARFKRLAEEDMPSRITTTVAGVNGFLQEIRNVIKSEQDIKELWPGKDVDRMKILTLDGGQACVVGAFAHLPNGLGGKEKAEEESSMDEIITTNQESTSLASQGLASVDPVPASASTITSAQPPVTDSLVTISRPAYYNLAVKQKAVYQPTFRFRRWLENEKIATLQGDEEKSITYIETHMPPLRGQDASVIEYVTELEQVEQRLKKFYTGDDHRYQRHRWDMARARQAEYQTIAERLLGIVGGSLGRRVEDNKDTDPILIGVGLGQFASKSRLSSLHSTFLTYFIQKARSLGYVVIGLNEFYTSKKCPRCTHFVAQVTLRTFHCFHCQIYHHRDVMAAENMSKIALGHLVRQERPDYLQPINADGTYPWKARSGEGSGTSSSSMATGSTPTDRVPGRRKRAITASSQDQGRKGKSARA</sequence>